<proteinExistence type="predicted"/>
<dbReference type="Gene3D" id="1.20.1280.50">
    <property type="match status" value="1"/>
</dbReference>
<feature type="domain" description="KIB1-4 beta-propeller" evidence="1">
    <location>
        <begin position="116"/>
        <end position="354"/>
    </location>
</feature>
<dbReference type="PANTHER" id="PTHR33165">
    <property type="entry name" value="F-BOX DOMAIN CONTAINING PROTEIN-LIKE-RELATED"/>
    <property type="match status" value="1"/>
</dbReference>
<protein>
    <submittedName>
        <fullName evidence="2">F-box protein At4g35733</fullName>
    </submittedName>
</protein>
<dbReference type="InterPro" id="IPR005174">
    <property type="entry name" value="KIB1-4_b-propeller"/>
</dbReference>
<sequence>GHLLHQDLVEEILECRQLLLGISPSTLRAVRELMARTRPSCRERGRRKQRRRRRKRDWSDLPSPALFSILHRLITFTDYFAFHGVCRAWRAVSTPALPDLLSSQRPLLCATGGHHFYSFSHGRFCRNTLPGLRRTGAILLGSSQGYLIMGDAGPRRELWLVNPITGDEVTSVPRVSPSHSVAWAVLTAPPASPGCVLMAWCRFTILYWRPGDPHWSTYWCGTEDERACTRWPIVLDGAVYARNLHGRVLRFEFVPHPEVTPLGARALLPWAIDVWLVASGGEILAIHAVTEEGIAVYRLDQPSGEWVRLEELGDRALLFTSFGSASSDDHPAKWGGEENCIYYHWPPSNEVKVFRMEERKAESLSVSVALPISHSQHKCSCLGRCCSSFIWLFPSLCH</sequence>
<evidence type="ECO:0000259" key="1">
    <source>
        <dbReference type="Pfam" id="PF03478"/>
    </source>
</evidence>
<dbReference type="AlphaFoldDB" id="A0A1D1YUP5"/>
<dbReference type="SUPFAM" id="SSF81383">
    <property type="entry name" value="F-box domain"/>
    <property type="match status" value="1"/>
</dbReference>
<organism evidence="2">
    <name type="scientific">Anthurium amnicola</name>
    <dbReference type="NCBI Taxonomy" id="1678845"/>
    <lineage>
        <taxon>Eukaryota</taxon>
        <taxon>Viridiplantae</taxon>
        <taxon>Streptophyta</taxon>
        <taxon>Embryophyta</taxon>
        <taxon>Tracheophyta</taxon>
        <taxon>Spermatophyta</taxon>
        <taxon>Magnoliopsida</taxon>
        <taxon>Liliopsida</taxon>
        <taxon>Araceae</taxon>
        <taxon>Pothoideae</taxon>
        <taxon>Potheae</taxon>
        <taxon>Anthurium</taxon>
    </lineage>
</organism>
<evidence type="ECO:0000313" key="2">
    <source>
        <dbReference type="EMBL" id="JAT58336.1"/>
    </source>
</evidence>
<dbReference type="InterPro" id="IPR036047">
    <property type="entry name" value="F-box-like_dom_sf"/>
</dbReference>
<dbReference type="Pfam" id="PF03478">
    <property type="entry name" value="Beta-prop_KIB1-4"/>
    <property type="match status" value="1"/>
</dbReference>
<gene>
    <name evidence="2" type="primary">At4g35733</name>
    <name evidence="2" type="ORF">g.48165</name>
</gene>
<reference evidence="2" key="1">
    <citation type="submission" date="2015-07" db="EMBL/GenBank/DDBJ databases">
        <title>Transcriptome Assembly of Anthurium amnicola.</title>
        <authorList>
            <person name="Suzuki J."/>
        </authorList>
    </citation>
    <scope>NUCLEOTIDE SEQUENCE</scope>
</reference>
<feature type="non-terminal residue" evidence="2">
    <location>
        <position position="1"/>
    </location>
</feature>
<name>A0A1D1YUP5_9ARAE</name>
<accession>A0A1D1YUP5</accession>
<dbReference type="EMBL" id="GDJX01009600">
    <property type="protein sequence ID" value="JAT58336.1"/>
    <property type="molecule type" value="Transcribed_RNA"/>
</dbReference>